<feature type="binding site" evidence="10">
    <location>
        <position position="195"/>
    </location>
    <ligand>
        <name>UDP-N-acetyl-alpha-D-glucosamine</name>
        <dbReference type="ChEBI" id="CHEBI:57705"/>
    </ligand>
</feature>
<keyword evidence="8 10" id="KW-0131">Cell cycle</keyword>
<feature type="binding site" evidence="10">
    <location>
        <position position="167"/>
    </location>
    <ligand>
        <name>UDP-N-acetyl-alpha-D-glucosamine</name>
        <dbReference type="ChEBI" id="CHEBI:57705"/>
    </ligand>
</feature>
<comment type="caution">
    <text evidence="13">The sequence shown here is derived from an EMBL/GenBank/DDBJ whole genome shotgun (WGS) entry which is preliminary data.</text>
</comment>
<proteinExistence type="inferred from homology"/>
<dbReference type="GO" id="GO:0051301">
    <property type="term" value="P:cell division"/>
    <property type="evidence" value="ECO:0007669"/>
    <property type="project" value="UniProtKB-KW"/>
</dbReference>
<dbReference type="InterPro" id="IPR006009">
    <property type="entry name" value="GlcNAc_MurG"/>
</dbReference>
<dbReference type="UniPathway" id="UPA00219"/>
<keyword evidence="9 10" id="KW-0961">Cell wall biogenesis/degradation</keyword>
<dbReference type="Gene3D" id="3.40.50.2000">
    <property type="entry name" value="Glycogen Phosphorylase B"/>
    <property type="match status" value="2"/>
</dbReference>
<comment type="caution">
    <text evidence="10">Lacks conserved residue(s) required for the propagation of feature annotation.</text>
</comment>
<dbReference type="Pfam" id="PF03033">
    <property type="entry name" value="Glyco_transf_28"/>
    <property type="match status" value="1"/>
</dbReference>
<keyword evidence="7 10" id="KW-0472">Membrane</keyword>
<reference evidence="13 14" key="1">
    <citation type="submission" date="2018-10" db="EMBL/GenBank/DDBJ databases">
        <title>Genomic Encyclopedia of Type Strains, Phase IV (KMG-IV): sequencing the most valuable type-strain genomes for metagenomic binning, comparative biology and taxonomic classification.</title>
        <authorList>
            <person name="Goeker M."/>
        </authorList>
    </citation>
    <scope>NUCLEOTIDE SEQUENCE [LARGE SCALE GENOMIC DNA]</scope>
    <source>
        <strain evidence="13 14">DSM 4734</strain>
    </source>
</reference>
<dbReference type="GO" id="GO:0008360">
    <property type="term" value="P:regulation of cell shape"/>
    <property type="evidence" value="ECO:0007669"/>
    <property type="project" value="UniProtKB-KW"/>
</dbReference>
<dbReference type="Proteomes" id="UP000273675">
    <property type="component" value="Unassembled WGS sequence"/>
</dbReference>
<comment type="similarity">
    <text evidence="10">Belongs to the glycosyltransferase 28 family. MurG subfamily.</text>
</comment>
<evidence type="ECO:0000313" key="13">
    <source>
        <dbReference type="EMBL" id="RKR00286.1"/>
    </source>
</evidence>
<evidence type="ECO:0000256" key="2">
    <source>
        <dbReference type="ARBA" id="ARBA00022618"/>
    </source>
</evidence>
<protein>
    <recommendedName>
        <fullName evidence="10">UDP-N-acetylglucosamine--N-acetylmuramyl-(pentapeptide) pyrophosphoryl-undecaprenol N-acetylglucosamine transferase</fullName>
        <ecNumber evidence="10">2.4.1.227</ecNumber>
    </recommendedName>
    <alternativeName>
        <fullName evidence="10">Undecaprenyl-PP-MurNAc-pentapeptide-UDPGlcNAc GlcNAc transferase</fullName>
    </alternativeName>
</protein>
<keyword evidence="4 10" id="KW-0808">Transferase</keyword>
<evidence type="ECO:0000256" key="7">
    <source>
        <dbReference type="ARBA" id="ARBA00023136"/>
    </source>
</evidence>
<feature type="domain" description="Glycosyl transferase family 28 C-terminal" evidence="12">
    <location>
        <begin position="189"/>
        <end position="353"/>
    </location>
</feature>
<feature type="domain" description="Glycosyltransferase family 28 N-terminal" evidence="11">
    <location>
        <begin position="7"/>
        <end position="138"/>
    </location>
</feature>
<comment type="catalytic activity">
    <reaction evidence="10">
        <text>di-trans,octa-cis-undecaprenyl diphospho-N-acetyl-alpha-D-muramoyl-L-alanyl-D-glutamyl-meso-2,6-diaminopimeloyl-D-alanyl-D-alanine + UDP-N-acetyl-alpha-D-glucosamine = di-trans,octa-cis-undecaprenyl diphospho-[N-acetyl-alpha-D-glucosaminyl-(1-&gt;4)]-N-acetyl-alpha-D-muramoyl-L-alanyl-D-glutamyl-meso-2,6-diaminopimeloyl-D-alanyl-D-alanine + UDP + H(+)</text>
        <dbReference type="Rhea" id="RHEA:31227"/>
        <dbReference type="ChEBI" id="CHEBI:15378"/>
        <dbReference type="ChEBI" id="CHEBI:57705"/>
        <dbReference type="ChEBI" id="CHEBI:58223"/>
        <dbReference type="ChEBI" id="CHEBI:61387"/>
        <dbReference type="ChEBI" id="CHEBI:61388"/>
        <dbReference type="EC" id="2.4.1.227"/>
    </reaction>
</comment>
<dbReference type="CDD" id="cd03785">
    <property type="entry name" value="GT28_MurG"/>
    <property type="match status" value="1"/>
</dbReference>
<comment type="pathway">
    <text evidence="10">Cell wall biogenesis; peptidoglycan biosynthesis.</text>
</comment>
<evidence type="ECO:0000259" key="11">
    <source>
        <dbReference type="Pfam" id="PF03033"/>
    </source>
</evidence>
<organism evidence="13 14">
    <name type="scientific">Maricaulis maris</name>
    <dbReference type="NCBI Taxonomy" id="74318"/>
    <lineage>
        <taxon>Bacteria</taxon>
        <taxon>Pseudomonadati</taxon>
        <taxon>Pseudomonadota</taxon>
        <taxon>Alphaproteobacteria</taxon>
        <taxon>Maricaulales</taxon>
        <taxon>Maricaulaceae</taxon>
        <taxon>Maricaulis</taxon>
    </lineage>
</organism>
<evidence type="ECO:0000256" key="3">
    <source>
        <dbReference type="ARBA" id="ARBA00022676"/>
    </source>
</evidence>
<name>A0A495DFH9_9PROT</name>
<gene>
    <name evidence="10" type="primary">murG</name>
    <name evidence="13" type="ORF">C7435_1490</name>
</gene>
<evidence type="ECO:0000256" key="5">
    <source>
        <dbReference type="ARBA" id="ARBA00022960"/>
    </source>
</evidence>
<evidence type="ECO:0000256" key="10">
    <source>
        <dbReference type="HAMAP-Rule" id="MF_00033"/>
    </source>
</evidence>
<dbReference type="GO" id="GO:0071555">
    <property type="term" value="P:cell wall organization"/>
    <property type="evidence" value="ECO:0007669"/>
    <property type="project" value="UniProtKB-KW"/>
</dbReference>
<dbReference type="PANTHER" id="PTHR21015">
    <property type="entry name" value="UDP-N-ACETYLGLUCOSAMINE--N-ACETYLMURAMYL-(PENTAPEPTIDE) PYROPHOSPHORYL-UNDECAPRENOL N-ACETYLGLUCOSAMINE TRANSFERASE 1"/>
    <property type="match status" value="1"/>
</dbReference>
<dbReference type="GO" id="GO:0005975">
    <property type="term" value="P:carbohydrate metabolic process"/>
    <property type="evidence" value="ECO:0007669"/>
    <property type="project" value="InterPro"/>
</dbReference>
<dbReference type="EC" id="2.4.1.227" evidence="10"/>
<dbReference type="InterPro" id="IPR007235">
    <property type="entry name" value="Glyco_trans_28_C"/>
</dbReference>
<evidence type="ECO:0000259" key="12">
    <source>
        <dbReference type="Pfam" id="PF04101"/>
    </source>
</evidence>
<evidence type="ECO:0000313" key="14">
    <source>
        <dbReference type="Proteomes" id="UP000273675"/>
    </source>
</evidence>
<feature type="binding site" evidence="10">
    <location>
        <position position="296"/>
    </location>
    <ligand>
        <name>UDP-N-acetyl-alpha-D-glucosamine</name>
        <dbReference type="ChEBI" id="CHEBI:57705"/>
    </ligand>
</feature>
<dbReference type="PANTHER" id="PTHR21015:SF22">
    <property type="entry name" value="GLYCOSYLTRANSFERASE"/>
    <property type="match status" value="1"/>
</dbReference>
<keyword evidence="6 10" id="KW-0573">Peptidoglycan synthesis</keyword>
<accession>A0A495DFH9</accession>
<evidence type="ECO:0000256" key="9">
    <source>
        <dbReference type="ARBA" id="ARBA00023316"/>
    </source>
</evidence>
<sequence>MTPRRCLIAAGGTGGHMFPARAAAEALIARGWQVRLVTDARGLRHAADFPAVAVDEIHAASPSTKNPIKLAKAALELTQGFAQARAIVGKWKPDVIAGFGGYPAFPALAVARSMGIPFAIHEQNAVLGRVNRVFAAKAGFVASGFERLDRLPAKAKKRHILTGNPLRAPIIAARAAGYPEISGDGRLNILVLGGSLGARILSETVPQAVALVPEKLRSRLDVVQQTREESLPMARETYQSAGIAARCEPFFEDVGSLYAASHLVIGRAGASTVSEVAGVGRPAIFCPLAIAADDHQSANVDGLVQAVACDVVHEGEFTAEKIATLIETRLSNPDDLASRAQSARALGRPDAADALARAVDGLVTGALV</sequence>
<comment type="function">
    <text evidence="10">Cell wall formation. Catalyzes the transfer of a GlcNAc subunit on undecaprenyl-pyrophosphoryl-MurNAc-pentapeptide (lipid intermediate I) to form undecaprenyl-pyrophosphoryl-MurNAc-(pentapeptide)GlcNAc (lipid intermediate II).</text>
</comment>
<keyword evidence="5 10" id="KW-0133">Cell shape</keyword>
<dbReference type="RefSeq" id="WP_121210617.1">
    <property type="nucleotide sequence ID" value="NZ_RBIM01000003.1"/>
</dbReference>
<feature type="binding site" evidence="10">
    <location>
        <begin position="13"/>
        <end position="15"/>
    </location>
    <ligand>
        <name>UDP-N-acetyl-alpha-D-glucosamine</name>
        <dbReference type="ChEBI" id="CHEBI:57705"/>
    </ligand>
</feature>
<evidence type="ECO:0000256" key="8">
    <source>
        <dbReference type="ARBA" id="ARBA00023306"/>
    </source>
</evidence>
<feature type="binding site" evidence="10">
    <location>
        <position position="124"/>
    </location>
    <ligand>
        <name>UDP-N-acetyl-alpha-D-glucosamine</name>
        <dbReference type="ChEBI" id="CHEBI:57705"/>
    </ligand>
</feature>
<dbReference type="InterPro" id="IPR004276">
    <property type="entry name" value="GlycoTrans_28_N"/>
</dbReference>
<dbReference type="GO" id="GO:0009252">
    <property type="term" value="P:peptidoglycan biosynthetic process"/>
    <property type="evidence" value="ECO:0007669"/>
    <property type="project" value="UniProtKB-UniRule"/>
</dbReference>
<dbReference type="GO" id="GO:0051991">
    <property type="term" value="F:UDP-N-acetyl-D-glucosamine:N-acetylmuramoyl-L-alanyl-D-glutamyl-meso-2,6-diaminopimelyl-D-alanyl-D-alanine-diphosphoundecaprenol 4-beta-N-acetylglucosaminlytransferase activity"/>
    <property type="evidence" value="ECO:0007669"/>
    <property type="project" value="RHEA"/>
</dbReference>
<keyword evidence="2 10" id="KW-0132">Cell division</keyword>
<dbReference type="EMBL" id="RBIM01000003">
    <property type="protein sequence ID" value="RKR00286.1"/>
    <property type="molecule type" value="Genomic_DNA"/>
</dbReference>
<keyword evidence="1 10" id="KW-1003">Cell membrane</keyword>
<comment type="subcellular location">
    <subcellularLocation>
        <location evidence="10">Cell membrane</location>
        <topology evidence="10">Peripheral membrane protein</topology>
        <orientation evidence="10">Cytoplasmic side</orientation>
    </subcellularLocation>
</comment>
<dbReference type="HAMAP" id="MF_00033">
    <property type="entry name" value="MurG"/>
    <property type="match status" value="1"/>
</dbReference>
<evidence type="ECO:0000256" key="6">
    <source>
        <dbReference type="ARBA" id="ARBA00022984"/>
    </source>
</evidence>
<dbReference type="GO" id="GO:0050511">
    <property type="term" value="F:undecaprenyldiphospho-muramoylpentapeptide beta-N-acetylglucosaminyltransferase activity"/>
    <property type="evidence" value="ECO:0007669"/>
    <property type="project" value="UniProtKB-UniRule"/>
</dbReference>
<dbReference type="GO" id="GO:0005886">
    <property type="term" value="C:plasma membrane"/>
    <property type="evidence" value="ECO:0007669"/>
    <property type="project" value="UniProtKB-SubCell"/>
</dbReference>
<evidence type="ECO:0000256" key="1">
    <source>
        <dbReference type="ARBA" id="ARBA00022475"/>
    </source>
</evidence>
<dbReference type="AlphaFoldDB" id="A0A495DFH9"/>
<dbReference type="OrthoDB" id="9808936at2"/>
<dbReference type="SUPFAM" id="SSF53756">
    <property type="entry name" value="UDP-Glycosyltransferase/glycogen phosphorylase"/>
    <property type="match status" value="1"/>
</dbReference>
<dbReference type="NCBIfam" id="TIGR01133">
    <property type="entry name" value="murG"/>
    <property type="match status" value="1"/>
</dbReference>
<evidence type="ECO:0000256" key="4">
    <source>
        <dbReference type="ARBA" id="ARBA00022679"/>
    </source>
</evidence>
<dbReference type="Pfam" id="PF04101">
    <property type="entry name" value="Glyco_tran_28_C"/>
    <property type="match status" value="1"/>
</dbReference>
<keyword evidence="3 10" id="KW-0328">Glycosyltransferase</keyword>